<keyword evidence="10" id="KW-0406">Ion transport</keyword>
<feature type="compositionally biased region" description="Low complexity" evidence="14">
    <location>
        <begin position="920"/>
        <end position="936"/>
    </location>
</feature>
<feature type="domain" description="FAD-binding FR-type" evidence="16">
    <location>
        <begin position="453"/>
        <end position="585"/>
    </location>
</feature>
<accession>A0A5M3N1L6</accession>
<evidence type="ECO:0000256" key="5">
    <source>
        <dbReference type="ARBA" id="ARBA00022475"/>
    </source>
</evidence>
<keyword evidence="5" id="KW-1003">Cell membrane</keyword>
<dbReference type="Gene3D" id="3.40.50.80">
    <property type="entry name" value="Nucleotide-binding domain of ferredoxin-NADP reductase (FNR) module"/>
    <property type="match status" value="2"/>
</dbReference>
<gene>
    <name evidence="17" type="ORF">CONPUDRAFT_117729</name>
</gene>
<keyword evidence="11 15" id="KW-0472">Membrane</keyword>
<feature type="transmembrane region" description="Helical" evidence="15">
    <location>
        <begin position="187"/>
        <end position="210"/>
    </location>
</feature>
<evidence type="ECO:0000256" key="8">
    <source>
        <dbReference type="ARBA" id="ARBA00022989"/>
    </source>
</evidence>
<keyword evidence="7" id="KW-0249">Electron transport</keyword>
<dbReference type="PANTHER" id="PTHR32361:SF9">
    <property type="entry name" value="FERRIC REDUCTASE TRANSMEMBRANE COMPONENT 3-RELATED"/>
    <property type="match status" value="1"/>
</dbReference>
<evidence type="ECO:0000256" key="11">
    <source>
        <dbReference type="ARBA" id="ARBA00023136"/>
    </source>
</evidence>
<dbReference type="GO" id="GO:0052851">
    <property type="term" value="F:ferric-chelate reductase (NADPH) activity"/>
    <property type="evidence" value="ECO:0007669"/>
    <property type="project" value="UniProtKB-EC"/>
</dbReference>
<keyword evidence="4" id="KW-0813">Transport</keyword>
<evidence type="ECO:0000256" key="10">
    <source>
        <dbReference type="ARBA" id="ARBA00023065"/>
    </source>
</evidence>
<dbReference type="PANTHER" id="PTHR32361">
    <property type="entry name" value="FERRIC/CUPRIC REDUCTASE TRANSMEMBRANE COMPONENT"/>
    <property type="match status" value="1"/>
</dbReference>
<evidence type="ECO:0000256" key="15">
    <source>
        <dbReference type="SAM" id="Phobius"/>
    </source>
</evidence>
<evidence type="ECO:0000256" key="12">
    <source>
        <dbReference type="ARBA" id="ARBA00023180"/>
    </source>
</evidence>
<evidence type="ECO:0000256" key="13">
    <source>
        <dbReference type="ARBA" id="ARBA00048483"/>
    </source>
</evidence>
<evidence type="ECO:0000256" key="1">
    <source>
        <dbReference type="ARBA" id="ARBA00004651"/>
    </source>
</evidence>
<dbReference type="SUPFAM" id="SSF63380">
    <property type="entry name" value="Riboflavin synthase domain-like"/>
    <property type="match status" value="1"/>
</dbReference>
<dbReference type="Proteomes" id="UP000053558">
    <property type="component" value="Unassembled WGS sequence"/>
</dbReference>
<feature type="transmembrane region" description="Helical" evidence="15">
    <location>
        <begin position="231"/>
        <end position="249"/>
    </location>
</feature>
<dbReference type="InterPro" id="IPR017927">
    <property type="entry name" value="FAD-bd_FR_type"/>
</dbReference>
<evidence type="ECO:0000313" key="18">
    <source>
        <dbReference type="Proteomes" id="UP000053558"/>
    </source>
</evidence>
<evidence type="ECO:0000256" key="3">
    <source>
        <dbReference type="ARBA" id="ARBA00012668"/>
    </source>
</evidence>
<feature type="region of interest" description="Disordered" evidence="14">
    <location>
        <begin position="689"/>
        <end position="741"/>
    </location>
</feature>
<dbReference type="GO" id="GO:0006826">
    <property type="term" value="P:iron ion transport"/>
    <property type="evidence" value="ECO:0007669"/>
    <property type="project" value="UniProtKB-ARBA"/>
</dbReference>
<evidence type="ECO:0000256" key="7">
    <source>
        <dbReference type="ARBA" id="ARBA00022982"/>
    </source>
</evidence>
<feature type="region of interest" description="Disordered" evidence="14">
    <location>
        <begin position="849"/>
        <end position="952"/>
    </location>
</feature>
<dbReference type="Pfam" id="PF01794">
    <property type="entry name" value="Ferric_reduct"/>
    <property type="match status" value="1"/>
</dbReference>
<dbReference type="InterPro" id="IPR013112">
    <property type="entry name" value="FAD-bd_8"/>
</dbReference>
<keyword evidence="6 15" id="KW-0812">Transmembrane</keyword>
<feature type="transmembrane region" description="Helical" evidence="15">
    <location>
        <begin position="297"/>
        <end position="314"/>
    </location>
</feature>
<dbReference type="InterPro" id="IPR013121">
    <property type="entry name" value="Fe_red_NAD-bd_6"/>
</dbReference>
<evidence type="ECO:0000256" key="6">
    <source>
        <dbReference type="ARBA" id="ARBA00022692"/>
    </source>
</evidence>
<feature type="region of interest" description="Disordered" evidence="14">
    <location>
        <begin position="789"/>
        <end position="831"/>
    </location>
</feature>
<evidence type="ECO:0000256" key="4">
    <source>
        <dbReference type="ARBA" id="ARBA00022448"/>
    </source>
</evidence>
<sequence length="1041" mass="115550">MPTSSSSTAHPVNPTTPPISNDREWITAYLTIHSLSPPSKRYSFLLWIAVVFIFCVFAVLHWTGSRGGFVGASWTKWSLRRRTWRKKHNAAVARKRNEPHRQPVSLPSNAQLLSLAILFVASCALAYVGPDYVDPHEKVWQVYHDATDSAVSRRLSALYDASTFEQYQATYQIDKAWWTSAARSGQIAFALFPLCVLFALKAPPFAIFAIPFMIQLFFDKLAWLHRWSGRLIWLLTFLHVALWSVQLALDHRSTHGSIVYVYAWLYEPFILGWTAFGLLTVLIALSIHPIRRRYYEVFYALHLLLVPSTLVFAALHHPTLWYWCWAALALWMGERLWRATRWVYSNGYVPGLSSSAPRLASQPPKTLLPEHQGQNSLEMKHLNNAEVLPPPRLQLDTQSLRSGSPLGQYYESPYTARPGSGDFTAGSRASIGTLPRHAYSPTASTFNLDHVSAPYLPPPGYAQAELLAGRTVRLRLITPGYLPWAPGQHFLIHIPHISKFTSHPFTTASICDESSSCDSGRVIVLLIRAKGGWTLDLFNAVTSMVDRGAVHPPGEHPPMHGQDRPPRGVLLKANVDGPFGSSIRARWGNYSTVLVVVGGSGVSFGLAVLQYVCLCLSGRDGTTLGSHAGGWGKKVAVTQRIRFVWLVREFAHIQWGASVIRTCLNMLPPEAIQIDIYVTNFRPIAPKPDPSQVPHIRFSNDSNVAELAPPKPGFRRGGSRSRSHSVDSFESHDESGESDVDLSYYSGQYEDEPEPWQTEDPALAHEDNILELTEFDGDHDIVTHVEKDLSQKLRKEGKLRRANSRRATIGRSGRKPRGDRRGATDEAQANYPVRHAKRLSALSAVSSWTNNETVPPVPPLPLPDHPLADAHKSTASEIDLTSPMETLVTPAASENPWRKSRRSVLSTLAPSDAHLQSATPPMKLSPLSPSPHSSNSETRHLGQPSDDSISPINAKRFSIDSSEAMDLNIVSEHARPGKPKLNRILADEVEQSRGQVVVACCGPTSLNAMVRKTIASQIDPARIRKGDLRGSVALVSEEFEY</sequence>
<proteinExistence type="inferred from homology"/>
<dbReference type="PROSITE" id="PS51384">
    <property type="entry name" value="FAD_FR"/>
    <property type="match status" value="1"/>
</dbReference>
<dbReference type="RefSeq" id="XP_007764733.1">
    <property type="nucleotide sequence ID" value="XM_007766543.1"/>
</dbReference>
<comment type="caution">
    <text evidence="17">The sequence shown here is derived from an EMBL/GenBank/DDBJ whole genome shotgun (WGS) entry which is preliminary data.</text>
</comment>
<dbReference type="KEGG" id="cput:CONPUDRAFT_117729"/>
<dbReference type="AlphaFoldDB" id="A0A5M3N1L6"/>
<reference evidence="18" key="1">
    <citation type="journal article" date="2012" name="Science">
        <title>The Paleozoic origin of enzymatic lignin decomposition reconstructed from 31 fungal genomes.</title>
        <authorList>
            <person name="Floudas D."/>
            <person name="Binder M."/>
            <person name="Riley R."/>
            <person name="Barry K."/>
            <person name="Blanchette R.A."/>
            <person name="Henrissat B."/>
            <person name="Martinez A.T."/>
            <person name="Otillar R."/>
            <person name="Spatafora J.W."/>
            <person name="Yadav J.S."/>
            <person name="Aerts A."/>
            <person name="Benoit I."/>
            <person name="Boyd A."/>
            <person name="Carlson A."/>
            <person name="Copeland A."/>
            <person name="Coutinho P.M."/>
            <person name="de Vries R.P."/>
            <person name="Ferreira P."/>
            <person name="Findley K."/>
            <person name="Foster B."/>
            <person name="Gaskell J."/>
            <person name="Glotzer D."/>
            <person name="Gorecki P."/>
            <person name="Heitman J."/>
            <person name="Hesse C."/>
            <person name="Hori C."/>
            <person name="Igarashi K."/>
            <person name="Jurgens J.A."/>
            <person name="Kallen N."/>
            <person name="Kersten P."/>
            <person name="Kohler A."/>
            <person name="Kuees U."/>
            <person name="Kumar T.K.A."/>
            <person name="Kuo A."/>
            <person name="LaButti K."/>
            <person name="Larrondo L.F."/>
            <person name="Lindquist E."/>
            <person name="Ling A."/>
            <person name="Lombard V."/>
            <person name="Lucas S."/>
            <person name="Lundell T."/>
            <person name="Martin R."/>
            <person name="McLaughlin D.J."/>
            <person name="Morgenstern I."/>
            <person name="Morin E."/>
            <person name="Murat C."/>
            <person name="Nagy L.G."/>
            <person name="Nolan M."/>
            <person name="Ohm R.A."/>
            <person name="Patyshakuliyeva A."/>
            <person name="Rokas A."/>
            <person name="Ruiz-Duenas F.J."/>
            <person name="Sabat G."/>
            <person name="Salamov A."/>
            <person name="Samejima M."/>
            <person name="Schmutz J."/>
            <person name="Slot J.C."/>
            <person name="St John F."/>
            <person name="Stenlid J."/>
            <person name="Sun H."/>
            <person name="Sun S."/>
            <person name="Syed K."/>
            <person name="Tsang A."/>
            <person name="Wiebenga A."/>
            <person name="Young D."/>
            <person name="Pisabarro A."/>
            <person name="Eastwood D.C."/>
            <person name="Martin F."/>
            <person name="Cullen D."/>
            <person name="Grigoriev I.V."/>
            <person name="Hibbett D.S."/>
        </authorList>
    </citation>
    <scope>NUCLEOTIDE SEQUENCE [LARGE SCALE GENOMIC DNA]</scope>
    <source>
        <strain evidence="18">RWD-64-598 SS2</strain>
    </source>
</reference>
<evidence type="ECO:0000256" key="14">
    <source>
        <dbReference type="SAM" id="MobiDB-lite"/>
    </source>
</evidence>
<dbReference type="Pfam" id="PF08022">
    <property type="entry name" value="FAD_binding_8"/>
    <property type="match status" value="1"/>
</dbReference>
<name>A0A5M3N1L6_CONPW</name>
<feature type="compositionally biased region" description="Basic residues" evidence="14">
    <location>
        <begin position="713"/>
        <end position="723"/>
    </location>
</feature>
<dbReference type="EMBL" id="JH711574">
    <property type="protein sequence ID" value="EIW85157.1"/>
    <property type="molecule type" value="Genomic_DNA"/>
</dbReference>
<evidence type="ECO:0000313" key="17">
    <source>
        <dbReference type="EMBL" id="EIW85157.1"/>
    </source>
</evidence>
<dbReference type="GO" id="GO:0005886">
    <property type="term" value="C:plasma membrane"/>
    <property type="evidence" value="ECO:0007669"/>
    <property type="project" value="UniProtKB-SubCell"/>
</dbReference>
<comment type="catalytic activity">
    <reaction evidence="13">
        <text>2 a Fe(II)-siderophore + NADP(+) + H(+) = 2 a Fe(III)-siderophore + NADPH</text>
        <dbReference type="Rhea" id="RHEA:28795"/>
        <dbReference type="Rhea" id="RHEA-COMP:11342"/>
        <dbReference type="Rhea" id="RHEA-COMP:11344"/>
        <dbReference type="ChEBI" id="CHEBI:15378"/>
        <dbReference type="ChEBI" id="CHEBI:29033"/>
        <dbReference type="ChEBI" id="CHEBI:29034"/>
        <dbReference type="ChEBI" id="CHEBI:57783"/>
        <dbReference type="ChEBI" id="CHEBI:58349"/>
        <dbReference type="EC" id="1.16.1.9"/>
    </reaction>
</comment>
<evidence type="ECO:0000256" key="2">
    <source>
        <dbReference type="ARBA" id="ARBA00006278"/>
    </source>
</evidence>
<organism evidence="17 18">
    <name type="scientific">Coniophora puteana (strain RWD-64-598)</name>
    <name type="common">Brown rot fungus</name>
    <dbReference type="NCBI Taxonomy" id="741705"/>
    <lineage>
        <taxon>Eukaryota</taxon>
        <taxon>Fungi</taxon>
        <taxon>Dikarya</taxon>
        <taxon>Basidiomycota</taxon>
        <taxon>Agaricomycotina</taxon>
        <taxon>Agaricomycetes</taxon>
        <taxon>Agaricomycetidae</taxon>
        <taxon>Boletales</taxon>
        <taxon>Coniophorineae</taxon>
        <taxon>Coniophoraceae</taxon>
        <taxon>Coniophora</taxon>
    </lineage>
</organism>
<keyword evidence="12" id="KW-0325">Glycoprotein</keyword>
<dbReference type="GeneID" id="19199336"/>
<dbReference type="GO" id="GO:0006879">
    <property type="term" value="P:intracellular iron ion homeostasis"/>
    <property type="evidence" value="ECO:0007669"/>
    <property type="project" value="TreeGrafter"/>
</dbReference>
<dbReference type="InterPro" id="IPR051410">
    <property type="entry name" value="Ferric/Cupric_Reductase"/>
</dbReference>
<comment type="similarity">
    <text evidence="2">Belongs to the ferric reductase (FRE) family.</text>
</comment>
<dbReference type="OrthoDB" id="10006946at2759"/>
<evidence type="ECO:0000256" key="9">
    <source>
        <dbReference type="ARBA" id="ARBA00023002"/>
    </source>
</evidence>
<dbReference type="Pfam" id="PF08030">
    <property type="entry name" value="NAD_binding_6"/>
    <property type="match status" value="1"/>
</dbReference>
<feature type="compositionally biased region" description="Pro residues" evidence="14">
    <location>
        <begin position="855"/>
        <end position="864"/>
    </location>
</feature>
<comment type="subcellular location">
    <subcellularLocation>
        <location evidence="1">Cell membrane</location>
        <topology evidence="1">Multi-pass membrane protein</topology>
    </subcellularLocation>
</comment>
<feature type="transmembrane region" description="Helical" evidence="15">
    <location>
        <begin position="261"/>
        <end position="285"/>
    </location>
</feature>
<dbReference type="InterPro" id="IPR039261">
    <property type="entry name" value="FNR_nucleotide-bd"/>
</dbReference>
<feature type="compositionally biased region" description="Basic and acidic residues" evidence="14">
    <location>
        <begin position="724"/>
        <end position="735"/>
    </location>
</feature>
<keyword evidence="18" id="KW-1185">Reference proteome</keyword>
<keyword evidence="9" id="KW-0560">Oxidoreductase</keyword>
<evidence type="ECO:0000259" key="16">
    <source>
        <dbReference type="PROSITE" id="PS51384"/>
    </source>
</evidence>
<dbReference type="EC" id="1.16.1.9" evidence="3"/>
<dbReference type="GO" id="GO:0015677">
    <property type="term" value="P:copper ion import"/>
    <property type="evidence" value="ECO:0007669"/>
    <property type="project" value="TreeGrafter"/>
</dbReference>
<dbReference type="CDD" id="cd06186">
    <property type="entry name" value="NOX_Duox_like_FAD_NADP"/>
    <property type="match status" value="1"/>
</dbReference>
<dbReference type="InterPro" id="IPR013130">
    <property type="entry name" value="Fe3_Rdtase_TM_dom"/>
</dbReference>
<feature type="compositionally biased region" description="Polar residues" evidence="14">
    <location>
        <begin position="903"/>
        <end position="919"/>
    </location>
</feature>
<dbReference type="SFLD" id="SFLDS00052">
    <property type="entry name" value="Ferric_Reductase_Domain"/>
    <property type="match status" value="2"/>
</dbReference>
<dbReference type="InterPro" id="IPR017938">
    <property type="entry name" value="Riboflavin_synthase-like_b-brl"/>
</dbReference>
<keyword evidence="8 15" id="KW-1133">Transmembrane helix</keyword>
<dbReference type="OMA" id="WTKDLWD"/>
<feature type="transmembrane region" description="Helical" evidence="15">
    <location>
        <begin position="44"/>
        <end position="63"/>
    </location>
</feature>
<protein>
    <recommendedName>
        <fullName evidence="3">ferric-chelate reductase (NADPH)</fullName>
        <ecNumber evidence="3">1.16.1.9</ecNumber>
    </recommendedName>
</protein>
<feature type="transmembrane region" description="Helical" evidence="15">
    <location>
        <begin position="110"/>
        <end position="129"/>
    </location>
</feature>